<feature type="compositionally biased region" description="Polar residues" evidence="1">
    <location>
        <begin position="207"/>
        <end position="216"/>
    </location>
</feature>
<feature type="compositionally biased region" description="Acidic residues" evidence="1">
    <location>
        <begin position="50"/>
        <end position="90"/>
    </location>
</feature>
<reference evidence="3 4" key="1">
    <citation type="journal article" date="2022" name="G3 (Bethesda)">
        <title>Whole-genome sequence and methylome profiling of the almond [Prunus dulcis (Mill.) D.A. Webb] cultivar 'Nonpareil'.</title>
        <authorList>
            <person name="D'Amico-Willman K.M."/>
            <person name="Ouma W.Z."/>
            <person name="Meulia T."/>
            <person name="Sideli G.M."/>
            <person name="Gradziel T.M."/>
            <person name="Fresnedo-Ramirez J."/>
        </authorList>
    </citation>
    <scope>NUCLEOTIDE SEQUENCE [LARGE SCALE GENOMIC DNA]</scope>
    <source>
        <strain evidence="3">Clone GOH B32 T37-40</strain>
    </source>
</reference>
<comment type="caution">
    <text evidence="3">The sequence shown here is derived from an EMBL/GenBank/DDBJ whole genome shotgun (WGS) entry which is preliminary data.</text>
</comment>
<protein>
    <submittedName>
        <fullName evidence="3">Uncharacterized protein</fullName>
    </submittedName>
</protein>
<evidence type="ECO:0000256" key="2">
    <source>
        <dbReference type="SAM" id="Phobius"/>
    </source>
</evidence>
<dbReference type="AlphaFoldDB" id="A0AAD4ZKL2"/>
<proteinExistence type="predicted"/>
<keyword evidence="2" id="KW-1133">Transmembrane helix</keyword>
<evidence type="ECO:0000256" key="1">
    <source>
        <dbReference type="SAM" id="MobiDB-lite"/>
    </source>
</evidence>
<accession>A0AAD4ZKL2</accession>
<sequence length="359" mass="38546">MGFRCSALPIIFYPIVIEIILFSVMGVDDFFNPHGDFDPEPDPKLGSSFDDPDPDYDDDNPDPDFEDDPDPDPDPDYDDDDLDLDSEDETPTLTPTMTTTTPTPTPKTTPTPTPKTTPTPTLMMTPTPNLSLIQTLIPISTPTPASTQAQIPIPIPTQPIEHFVKSKDQLADILTKSISSKAFHNSLDQLGIGDIYAPTSELEGIHNNGSVRSNSRYDPLNNDINKKNDATDVGISSSRSSYDVDWSDAGGGGQGKVPKGGGHNIRSNTIIGDGGEKGFHNFRNGTEDDGGSSNYISENDIRARNGASKVGMSNFHNQDGEGGGEGKKPKSVVGHNICDNKISADTSTNVGLHDFGNIK</sequence>
<name>A0AAD4ZKL2_PRUDU</name>
<organism evidence="3 4">
    <name type="scientific">Prunus dulcis</name>
    <name type="common">Almond</name>
    <name type="synonym">Amygdalus dulcis</name>
    <dbReference type="NCBI Taxonomy" id="3755"/>
    <lineage>
        <taxon>Eukaryota</taxon>
        <taxon>Viridiplantae</taxon>
        <taxon>Streptophyta</taxon>
        <taxon>Embryophyta</taxon>
        <taxon>Tracheophyta</taxon>
        <taxon>Spermatophyta</taxon>
        <taxon>Magnoliopsida</taxon>
        <taxon>eudicotyledons</taxon>
        <taxon>Gunneridae</taxon>
        <taxon>Pentapetalae</taxon>
        <taxon>rosids</taxon>
        <taxon>fabids</taxon>
        <taxon>Rosales</taxon>
        <taxon>Rosaceae</taxon>
        <taxon>Amygdaloideae</taxon>
        <taxon>Amygdaleae</taxon>
        <taxon>Prunus</taxon>
    </lineage>
</organism>
<feature type="compositionally biased region" description="Low complexity" evidence="1">
    <location>
        <begin position="236"/>
        <end position="248"/>
    </location>
</feature>
<feature type="region of interest" description="Disordered" evidence="1">
    <location>
        <begin position="206"/>
        <end position="297"/>
    </location>
</feature>
<dbReference type="Proteomes" id="UP001054821">
    <property type="component" value="Chromosome 1"/>
</dbReference>
<feature type="compositionally biased region" description="Gly residues" evidence="1">
    <location>
        <begin position="249"/>
        <end position="263"/>
    </location>
</feature>
<feature type="region of interest" description="Disordered" evidence="1">
    <location>
        <begin position="310"/>
        <end position="332"/>
    </location>
</feature>
<feature type="transmembrane region" description="Helical" evidence="2">
    <location>
        <begin position="7"/>
        <end position="27"/>
    </location>
</feature>
<keyword evidence="2" id="KW-0812">Transmembrane</keyword>
<evidence type="ECO:0000313" key="3">
    <source>
        <dbReference type="EMBL" id="KAI5349269.1"/>
    </source>
</evidence>
<gene>
    <name evidence="3" type="ORF">L3X38_002156</name>
</gene>
<feature type="compositionally biased region" description="Pro residues" evidence="1">
    <location>
        <begin position="103"/>
        <end position="117"/>
    </location>
</feature>
<feature type="compositionally biased region" description="Low complexity" evidence="1">
    <location>
        <begin position="91"/>
        <end position="102"/>
    </location>
</feature>
<dbReference type="EMBL" id="JAJFAZ020000001">
    <property type="protein sequence ID" value="KAI5349269.1"/>
    <property type="molecule type" value="Genomic_DNA"/>
</dbReference>
<keyword evidence="4" id="KW-1185">Reference proteome</keyword>
<feature type="region of interest" description="Disordered" evidence="1">
    <location>
        <begin position="35"/>
        <end position="122"/>
    </location>
</feature>
<evidence type="ECO:0000313" key="4">
    <source>
        <dbReference type="Proteomes" id="UP001054821"/>
    </source>
</evidence>
<keyword evidence="2" id="KW-0472">Membrane</keyword>